<evidence type="ECO:0000256" key="4">
    <source>
        <dbReference type="ARBA" id="ARBA00022786"/>
    </source>
</evidence>
<keyword evidence="10" id="KW-1185">Reference proteome</keyword>
<dbReference type="Proteomes" id="UP000070444">
    <property type="component" value="Unassembled WGS sequence"/>
</dbReference>
<evidence type="ECO:0000256" key="6">
    <source>
        <dbReference type="ARBA" id="ARBA00044354"/>
    </source>
</evidence>
<dbReference type="PANTHER" id="PTHR10953:SF162">
    <property type="entry name" value="SUMO-ACTIVATING ENZYME SUBUNIT 1"/>
    <property type="match status" value="1"/>
</dbReference>
<evidence type="ECO:0000256" key="2">
    <source>
        <dbReference type="ARBA" id="ARBA00004718"/>
    </source>
</evidence>
<dbReference type="PANTHER" id="PTHR10953">
    <property type="entry name" value="UBIQUITIN-ACTIVATING ENZYME E1"/>
    <property type="match status" value="1"/>
</dbReference>
<name>A0A137NS06_CONC2</name>
<gene>
    <name evidence="9" type="ORF">CONCODRAFT_80765</name>
</gene>
<organism evidence="9 10">
    <name type="scientific">Conidiobolus coronatus (strain ATCC 28846 / CBS 209.66 / NRRL 28638)</name>
    <name type="common">Delacroixia coronata</name>
    <dbReference type="NCBI Taxonomy" id="796925"/>
    <lineage>
        <taxon>Eukaryota</taxon>
        <taxon>Fungi</taxon>
        <taxon>Fungi incertae sedis</taxon>
        <taxon>Zoopagomycota</taxon>
        <taxon>Entomophthoromycotina</taxon>
        <taxon>Entomophthoromycetes</taxon>
        <taxon>Entomophthorales</taxon>
        <taxon>Ancylistaceae</taxon>
        <taxon>Conidiobolus</taxon>
    </lineage>
</organism>
<dbReference type="GO" id="GO:0005737">
    <property type="term" value="C:cytoplasm"/>
    <property type="evidence" value="ECO:0007669"/>
    <property type="project" value="TreeGrafter"/>
</dbReference>
<protein>
    <recommendedName>
        <fullName evidence="6">Ubiquitin-like 1-activating enzyme E1A</fullName>
    </recommendedName>
</protein>
<dbReference type="AlphaFoldDB" id="A0A137NS06"/>
<dbReference type="STRING" id="796925.A0A137NS06"/>
<dbReference type="GO" id="GO:0016925">
    <property type="term" value="P:protein sumoylation"/>
    <property type="evidence" value="ECO:0007669"/>
    <property type="project" value="TreeGrafter"/>
</dbReference>
<dbReference type="Gene3D" id="3.40.50.720">
    <property type="entry name" value="NAD(P)-binding Rossmann-like Domain"/>
    <property type="match status" value="1"/>
</dbReference>
<keyword evidence="4" id="KW-0833">Ubl conjugation pathway</keyword>
<dbReference type="OMA" id="DHTVPNG"/>
<dbReference type="OrthoDB" id="1708823at2759"/>
<dbReference type="InterPro" id="IPR000594">
    <property type="entry name" value="ThiF_NAD_FAD-bd"/>
</dbReference>
<feature type="domain" description="THIF-type NAD/FAD binding fold" evidence="8">
    <location>
        <begin position="54"/>
        <end position="362"/>
    </location>
</feature>
<dbReference type="GO" id="GO:0019948">
    <property type="term" value="F:SUMO activating enzyme activity"/>
    <property type="evidence" value="ECO:0007669"/>
    <property type="project" value="TreeGrafter"/>
</dbReference>
<dbReference type="EMBL" id="KQ964874">
    <property type="protein sequence ID" value="KXN65470.1"/>
    <property type="molecule type" value="Genomic_DNA"/>
</dbReference>
<evidence type="ECO:0000259" key="8">
    <source>
        <dbReference type="Pfam" id="PF00899"/>
    </source>
</evidence>
<dbReference type="SUPFAM" id="SSF69572">
    <property type="entry name" value="Activating enzymes of the ubiquitin-like proteins"/>
    <property type="match status" value="1"/>
</dbReference>
<dbReference type="PRINTS" id="PR01849">
    <property type="entry name" value="UBIQUITINACT"/>
</dbReference>
<comment type="subcellular location">
    <subcellularLocation>
        <location evidence="1">Nucleus</location>
    </subcellularLocation>
</comment>
<keyword evidence="5" id="KW-0539">Nucleus</keyword>
<dbReference type="GO" id="GO:0031510">
    <property type="term" value="C:SUMO activating enzyme complex"/>
    <property type="evidence" value="ECO:0007669"/>
    <property type="project" value="TreeGrafter"/>
</dbReference>
<dbReference type="Pfam" id="PF00899">
    <property type="entry name" value="ThiF"/>
    <property type="match status" value="1"/>
</dbReference>
<evidence type="ECO:0000256" key="1">
    <source>
        <dbReference type="ARBA" id="ARBA00004123"/>
    </source>
</evidence>
<evidence type="ECO:0000256" key="7">
    <source>
        <dbReference type="SAM" id="MobiDB-lite"/>
    </source>
</evidence>
<feature type="region of interest" description="Disordered" evidence="7">
    <location>
        <begin position="397"/>
        <end position="439"/>
    </location>
</feature>
<reference evidence="9 10" key="1">
    <citation type="journal article" date="2015" name="Genome Biol. Evol.">
        <title>Phylogenomic analyses indicate that early fungi evolved digesting cell walls of algal ancestors of land plants.</title>
        <authorList>
            <person name="Chang Y."/>
            <person name="Wang S."/>
            <person name="Sekimoto S."/>
            <person name="Aerts A.L."/>
            <person name="Choi C."/>
            <person name="Clum A."/>
            <person name="LaButti K.M."/>
            <person name="Lindquist E.A."/>
            <person name="Yee Ngan C."/>
            <person name="Ohm R.A."/>
            <person name="Salamov A.A."/>
            <person name="Grigoriev I.V."/>
            <person name="Spatafora J.W."/>
            <person name="Berbee M.L."/>
        </authorList>
    </citation>
    <scope>NUCLEOTIDE SEQUENCE [LARGE SCALE GENOMIC DNA]</scope>
    <source>
        <strain evidence="9 10">NRRL 28638</strain>
    </source>
</reference>
<dbReference type="InterPro" id="IPR035985">
    <property type="entry name" value="Ubiquitin-activating_enz"/>
</dbReference>
<proteinExistence type="inferred from homology"/>
<evidence type="ECO:0000313" key="10">
    <source>
        <dbReference type="Proteomes" id="UP000070444"/>
    </source>
</evidence>
<dbReference type="InterPro" id="IPR045886">
    <property type="entry name" value="ThiF/MoeB/HesA"/>
</dbReference>
<accession>A0A137NS06</accession>
<sequence length="439" mass="50200">MGSDDDIVMMEVETTTTTNNSAGENGNLSEAQPKFEEEEVKLQNNISNEEAEVYDRQIRVWGLEAQNRLRNANILVIGTGGLGLEVLKNLVLAGVGRITIADSGKVDFNSLSSNYYFQVEDIGQERTLICMKYIRHLNPQVILFCSRIPETKFQKDYFEQFDLVVCTGSTFEEICTYNMNCRAANVKFICGQTYGFYGYCFNDLLEHEYIEEKKIKTPAGEQTIKNRYSDNYCHMNHLMAKCYRGMIKNITKELSSTYMVIRLILCFESLYNRPPRTSLDYTYMIRLREELFEQMFEITDFLKDELTKRLLPDSIVKEVMKFGQGELLPVCSILGGVMSQEVLKVLSGKDRPIYNIFCMDALQNIGLVHQCIPLPEEEEIKELREYTIKIPSPIHQLMNYQQGPGNPNGGEGDEEGGSEYEEEEEEDDGPPSTISHIIA</sequence>
<evidence type="ECO:0000256" key="3">
    <source>
        <dbReference type="ARBA" id="ARBA00005673"/>
    </source>
</evidence>
<dbReference type="InterPro" id="IPR000011">
    <property type="entry name" value="UBQ/SUMO-activ_enz_E1-like"/>
</dbReference>
<evidence type="ECO:0000313" key="9">
    <source>
        <dbReference type="EMBL" id="KXN65470.1"/>
    </source>
</evidence>
<evidence type="ECO:0000256" key="5">
    <source>
        <dbReference type="ARBA" id="ARBA00023242"/>
    </source>
</evidence>
<comment type="pathway">
    <text evidence="2">Protein modification; protein sumoylation.</text>
</comment>
<comment type="similarity">
    <text evidence="3">Belongs to the ubiquitin-activating E1 family.</text>
</comment>
<feature type="compositionally biased region" description="Acidic residues" evidence="7">
    <location>
        <begin position="411"/>
        <end position="429"/>
    </location>
</feature>